<sequence>MWLHLGGGGCLGEAGYVVWECVWLACWGASGVEVWGWRGARSLACCGDLTLMPPSGALAPGLVPGCGRHVGGAMENVLFLHWGGWRVVLGLVRLVCPVRLPGWHVFFSHGWA</sequence>
<protein>
    <submittedName>
        <fullName evidence="1">Uncharacterized protein</fullName>
    </submittedName>
</protein>
<dbReference type="Proteomes" id="UP001469553">
    <property type="component" value="Unassembled WGS sequence"/>
</dbReference>
<organism evidence="1 2">
    <name type="scientific">Ameca splendens</name>
    <dbReference type="NCBI Taxonomy" id="208324"/>
    <lineage>
        <taxon>Eukaryota</taxon>
        <taxon>Metazoa</taxon>
        <taxon>Chordata</taxon>
        <taxon>Craniata</taxon>
        <taxon>Vertebrata</taxon>
        <taxon>Euteleostomi</taxon>
        <taxon>Actinopterygii</taxon>
        <taxon>Neopterygii</taxon>
        <taxon>Teleostei</taxon>
        <taxon>Neoteleostei</taxon>
        <taxon>Acanthomorphata</taxon>
        <taxon>Ovalentaria</taxon>
        <taxon>Atherinomorphae</taxon>
        <taxon>Cyprinodontiformes</taxon>
        <taxon>Goodeidae</taxon>
        <taxon>Ameca</taxon>
    </lineage>
</organism>
<comment type="caution">
    <text evidence="1">The sequence shown here is derived from an EMBL/GenBank/DDBJ whole genome shotgun (WGS) entry which is preliminary data.</text>
</comment>
<dbReference type="EMBL" id="JAHRIP010085903">
    <property type="protein sequence ID" value="MEQ2314933.1"/>
    <property type="molecule type" value="Genomic_DNA"/>
</dbReference>
<evidence type="ECO:0000313" key="2">
    <source>
        <dbReference type="Proteomes" id="UP001469553"/>
    </source>
</evidence>
<name>A0ABV1A8R9_9TELE</name>
<reference evidence="1 2" key="1">
    <citation type="submission" date="2021-06" db="EMBL/GenBank/DDBJ databases">
        <authorList>
            <person name="Palmer J.M."/>
        </authorList>
    </citation>
    <scope>NUCLEOTIDE SEQUENCE [LARGE SCALE GENOMIC DNA]</scope>
    <source>
        <strain evidence="1 2">AS_MEX2019</strain>
        <tissue evidence="1">Muscle</tissue>
    </source>
</reference>
<evidence type="ECO:0000313" key="1">
    <source>
        <dbReference type="EMBL" id="MEQ2314933.1"/>
    </source>
</evidence>
<gene>
    <name evidence="1" type="ORF">AMECASPLE_017059</name>
</gene>
<accession>A0ABV1A8R9</accession>
<proteinExistence type="predicted"/>
<keyword evidence="2" id="KW-1185">Reference proteome</keyword>